<dbReference type="InterPro" id="IPR006925">
    <property type="entry name" value="Vps16_C"/>
</dbReference>
<dbReference type="GO" id="GO:0007034">
    <property type="term" value="P:vacuolar transport"/>
    <property type="evidence" value="ECO:0007669"/>
    <property type="project" value="TreeGrafter"/>
</dbReference>
<evidence type="ECO:0000256" key="2">
    <source>
        <dbReference type="ARBA" id="ARBA00004541"/>
    </source>
</evidence>
<evidence type="ECO:0000256" key="3">
    <source>
        <dbReference type="ARBA" id="ARBA00004603"/>
    </source>
</evidence>
<dbReference type="GO" id="GO:0005769">
    <property type="term" value="C:early endosome"/>
    <property type="evidence" value="ECO:0007669"/>
    <property type="project" value="UniProtKB-SubCell"/>
</dbReference>
<dbReference type="EMBL" id="GITU01012000">
    <property type="protein sequence ID" value="MBC1180703.1"/>
    <property type="molecule type" value="Transcribed_RNA"/>
</dbReference>
<dbReference type="PANTHER" id="PTHR13364:SF6">
    <property type="entry name" value="SPERMATOGENESIS-DEFECTIVE PROTEIN 39 HOMOLOG"/>
    <property type="match status" value="1"/>
</dbReference>
<evidence type="ECO:0000259" key="6">
    <source>
        <dbReference type="Pfam" id="PF04840"/>
    </source>
</evidence>
<dbReference type="PANTHER" id="PTHR13364">
    <property type="entry name" value="DEFECTIVE SPERMATOGENESIS PROTEIN 39"/>
    <property type="match status" value="1"/>
</dbReference>
<keyword evidence="4" id="KW-0967">Endosome</keyword>
<dbReference type="Proteomes" id="UP000092461">
    <property type="component" value="Unassembled WGS sequence"/>
</dbReference>
<evidence type="ECO:0000256" key="5">
    <source>
        <dbReference type="ARBA" id="ARBA00023329"/>
    </source>
</evidence>
<evidence type="ECO:0000313" key="9">
    <source>
        <dbReference type="Proteomes" id="UP000092461"/>
    </source>
</evidence>
<dbReference type="VEuPathDB" id="VectorBase:LLONM1_011559"/>
<comment type="subcellular location">
    <subcellularLocation>
        <location evidence="2">Cytoplasmic vesicle</location>
    </subcellularLocation>
    <subcellularLocation>
        <location evidence="1">Early endosome</location>
    </subcellularLocation>
    <subcellularLocation>
        <location evidence="3">Late endosome</location>
    </subcellularLocation>
</comment>
<evidence type="ECO:0000313" key="8">
    <source>
        <dbReference type="EnsemblMetazoa" id="LLOJ002545-PA"/>
    </source>
</evidence>
<evidence type="ECO:0000313" key="7">
    <source>
        <dbReference type="EMBL" id="MBC1180703.1"/>
    </source>
</evidence>
<dbReference type="EMBL" id="AJWK01008351">
    <property type="status" value="NOT_ANNOTATED_CDS"/>
    <property type="molecule type" value="Genomic_DNA"/>
</dbReference>
<dbReference type="InterPro" id="IPR040057">
    <property type="entry name" value="Spe-39"/>
</dbReference>
<feature type="domain" description="Vps16 C-terminal" evidence="6">
    <location>
        <begin position="149"/>
        <end position="435"/>
    </location>
</feature>
<proteinExistence type="predicted"/>
<reference evidence="9" key="1">
    <citation type="submission" date="2012-05" db="EMBL/GenBank/DDBJ databases">
        <title>Whole Genome Assembly of Lutzomyia longipalpis.</title>
        <authorList>
            <person name="Richards S."/>
            <person name="Qu C."/>
            <person name="Dillon R."/>
            <person name="Worley K."/>
            <person name="Scherer S."/>
            <person name="Batterton M."/>
            <person name="Taylor A."/>
            <person name="Hawes A."/>
            <person name="Hernandez B."/>
            <person name="Kovar C."/>
            <person name="Mandapat C."/>
            <person name="Pham C."/>
            <person name="Qu C."/>
            <person name="Jing C."/>
            <person name="Bess C."/>
            <person name="Bandaranaike D."/>
            <person name="Ngo D."/>
            <person name="Ongeri F."/>
            <person name="Arias F."/>
            <person name="Lara F."/>
            <person name="Weissenberger G."/>
            <person name="Kamau G."/>
            <person name="Han H."/>
            <person name="Shen H."/>
            <person name="Dinh H."/>
            <person name="Khalil I."/>
            <person name="Jones J."/>
            <person name="Shafer J."/>
            <person name="Jayaseelan J."/>
            <person name="Quiroz J."/>
            <person name="Blankenburg K."/>
            <person name="Nguyen L."/>
            <person name="Jackson L."/>
            <person name="Francisco L."/>
            <person name="Tang L.-Y."/>
            <person name="Pu L.-L."/>
            <person name="Perales L."/>
            <person name="Lorensuhewa L."/>
            <person name="Munidasa M."/>
            <person name="Coyle M."/>
            <person name="Taylor M."/>
            <person name="Puazo M."/>
            <person name="Firestine M."/>
            <person name="Scheel M."/>
            <person name="Javaid M."/>
            <person name="Wang M."/>
            <person name="Li M."/>
            <person name="Tabassum N."/>
            <person name="Saada N."/>
            <person name="Osuji N."/>
            <person name="Aqrawi P."/>
            <person name="Fu Q."/>
            <person name="Thornton R."/>
            <person name="Raj R."/>
            <person name="Goodspeed R."/>
            <person name="Mata R."/>
            <person name="Najjar R."/>
            <person name="Gubbala S."/>
            <person name="Lee S."/>
            <person name="Denson S."/>
            <person name="Patil S."/>
            <person name="Macmil S."/>
            <person name="Qi S."/>
            <person name="Matskevitch T."/>
            <person name="Palculict T."/>
            <person name="Mathew T."/>
            <person name="Vee V."/>
            <person name="Velamala V."/>
            <person name="Korchina V."/>
            <person name="Cai W."/>
            <person name="Liu W."/>
            <person name="Dai W."/>
            <person name="Zou X."/>
            <person name="Zhu Y."/>
            <person name="Zhang Y."/>
            <person name="Wu Y.-Q."/>
            <person name="Xin Y."/>
            <person name="Nazarath L."/>
            <person name="Kovar C."/>
            <person name="Han Y."/>
            <person name="Muzny D."/>
            <person name="Gibbs R."/>
        </authorList>
    </citation>
    <scope>NUCLEOTIDE SEQUENCE [LARGE SCALE GENOMIC DNA]</scope>
    <source>
        <strain evidence="9">Jacobina</strain>
    </source>
</reference>
<name>A0A1B0CDX5_LUTLO</name>
<accession>A0A1B0CDX5</accession>
<dbReference type="GO" id="GO:0005770">
    <property type="term" value="C:late endosome"/>
    <property type="evidence" value="ECO:0007669"/>
    <property type="project" value="UniProtKB-SubCell"/>
</dbReference>
<keyword evidence="5" id="KW-0968">Cytoplasmic vesicle</keyword>
<dbReference type="GO" id="GO:0006886">
    <property type="term" value="P:intracellular protein transport"/>
    <property type="evidence" value="ECO:0007669"/>
    <property type="project" value="InterPro"/>
</dbReference>
<reference evidence="7" key="2">
    <citation type="journal article" date="2020" name="BMC">
        <title>Leishmania infection induces a limited differential gene expression in the sand fly midgut.</title>
        <authorList>
            <person name="Coutinho-Abreu I.V."/>
            <person name="Serafim T.D."/>
            <person name="Meneses C."/>
            <person name="Kamhawi S."/>
            <person name="Oliveira F."/>
            <person name="Valenzuela J.G."/>
        </authorList>
    </citation>
    <scope>NUCLEOTIDE SEQUENCE</scope>
    <source>
        <strain evidence="7">Jacobina</strain>
        <tissue evidence="7">Midgut</tissue>
    </source>
</reference>
<evidence type="ECO:0000256" key="4">
    <source>
        <dbReference type="ARBA" id="ARBA00022753"/>
    </source>
</evidence>
<reference evidence="8" key="3">
    <citation type="submission" date="2020-05" db="UniProtKB">
        <authorList>
            <consortium name="EnsemblMetazoa"/>
        </authorList>
    </citation>
    <scope>IDENTIFICATION</scope>
    <source>
        <strain evidence="8">Jacobina</strain>
    </source>
</reference>
<evidence type="ECO:0000256" key="1">
    <source>
        <dbReference type="ARBA" id="ARBA00004412"/>
    </source>
</evidence>
<dbReference type="VEuPathDB" id="VectorBase:LLOJ002545"/>
<sequence length="457" mass="52893">LPSFSTLPRFFAAPRDFFSFLHLEASRRGHWVCRMNAQGEDEDYWNKSESKAYNFDEDDVSNISEASYEDFPQSDFPLNLLISEQDLQMILEEQSWHESVPRNSPEEELRFLRRKFQEERTPPPASVIVARLLIGRQVNLEAYRSLVQKTELLDEAIASGNGNAILHVVLFLNRTLKRKILHQLLQSRPEAVYHYTNYLSTRLQIPECVDLWTMLGKQHEAAMLQYRLAVTTSNVDLKRRKLAKVHSDYFLQPGASAFHARFLADQLSLLDWQLGEDKSLLDKPTLESLYHVCQKYKWTDNKSLPGPGNPYNFAKLYQISASQFEWIVLNERARSKAWKDLDGLFEKKTFIKSAFCIHIPLDRVILRLHQLEAPVAVLNTFLGKIDDTQRRLTLARKVGAMRTVIDCLVTQKDKSELLAVRNSLQEGSPERFYADNCLENLQSSKWKAESIKVSIKK</sequence>
<dbReference type="AlphaFoldDB" id="A0A1B0CDX5"/>
<dbReference type="Pfam" id="PF04840">
    <property type="entry name" value="Vps16_C"/>
    <property type="match status" value="1"/>
</dbReference>
<protein>
    <submittedName>
        <fullName evidence="7">Putative vacuolar protein</fullName>
    </submittedName>
</protein>
<dbReference type="EnsemblMetazoa" id="LLOJ002545-RA">
    <property type="protein sequence ID" value="LLOJ002545-PA"/>
    <property type="gene ID" value="LLOJ002545"/>
</dbReference>
<keyword evidence="9" id="KW-1185">Reference proteome</keyword>
<organism evidence="8 9">
    <name type="scientific">Lutzomyia longipalpis</name>
    <name type="common">Sand fly</name>
    <dbReference type="NCBI Taxonomy" id="7200"/>
    <lineage>
        <taxon>Eukaryota</taxon>
        <taxon>Metazoa</taxon>
        <taxon>Ecdysozoa</taxon>
        <taxon>Arthropoda</taxon>
        <taxon>Hexapoda</taxon>
        <taxon>Insecta</taxon>
        <taxon>Pterygota</taxon>
        <taxon>Neoptera</taxon>
        <taxon>Endopterygota</taxon>
        <taxon>Diptera</taxon>
        <taxon>Nematocera</taxon>
        <taxon>Psychodoidea</taxon>
        <taxon>Psychodidae</taxon>
        <taxon>Lutzomyia</taxon>
        <taxon>Lutzomyia</taxon>
    </lineage>
</organism>